<evidence type="ECO:0000313" key="6">
    <source>
        <dbReference type="EMBL" id="CAF1207226.1"/>
    </source>
</evidence>
<dbReference type="EMBL" id="CAJNOE010000420">
    <property type="protein sequence ID" value="CAF1207226.1"/>
    <property type="molecule type" value="Genomic_DNA"/>
</dbReference>
<protein>
    <recommendedName>
        <fullName evidence="9">ATP synthase mitochondrial F1 complex assembly factor 2</fullName>
    </recommendedName>
</protein>
<dbReference type="Gene3D" id="3.30.2180.10">
    <property type="entry name" value="ATP12-like"/>
    <property type="match status" value="1"/>
</dbReference>
<dbReference type="PANTHER" id="PTHR21013">
    <property type="entry name" value="ATP SYNTHASE MITOCHONDRIAL F1 COMPLEX ASSEMBLY FACTOR 2/ATP12 PROTEIN, MITOCHONDRIAL PRECURSOR"/>
    <property type="match status" value="1"/>
</dbReference>
<reference evidence="6" key="1">
    <citation type="submission" date="2021-02" db="EMBL/GenBank/DDBJ databases">
        <authorList>
            <person name="Nowell W R."/>
        </authorList>
    </citation>
    <scope>NUCLEOTIDE SEQUENCE</scope>
</reference>
<dbReference type="InterPro" id="IPR023335">
    <property type="entry name" value="ATP12_ortho_dom_sf"/>
</dbReference>
<evidence type="ECO:0000256" key="1">
    <source>
        <dbReference type="ARBA" id="ARBA00004173"/>
    </source>
</evidence>
<dbReference type="InterPro" id="IPR011419">
    <property type="entry name" value="ATP12_ATP_synth-F1-assembly"/>
</dbReference>
<proteinExistence type="inferred from homology"/>
<evidence type="ECO:0008006" key="9">
    <source>
        <dbReference type="Google" id="ProtNLM"/>
    </source>
</evidence>
<evidence type="ECO:0000256" key="4">
    <source>
        <dbReference type="ARBA" id="ARBA00023128"/>
    </source>
</evidence>
<dbReference type="Proteomes" id="UP000663860">
    <property type="component" value="Unassembled WGS sequence"/>
</dbReference>
<evidence type="ECO:0000256" key="5">
    <source>
        <dbReference type="ARBA" id="ARBA00023186"/>
    </source>
</evidence>
<dbReference type="SUPFAM" id="SSF160909">
    <property type="entry name" value="ATP12-like"/>
    <property type="match status" value="1"/>
</dbReference>
<organism evidence="6 8">
    <name type="scientific">Adineta steineri</name>
    <dbReference type="NCBI Taxonomy" id="433720"/>
    <lineage>
        <taxon>Eukaryota</taxon>
        <taxon>Metazoa</taxon>
        <taxon>Spiralia</taxon>
        <taxon>Gnathifera</taxon>
        <taxon>Rotifera</taxon>
        <taxon>Eurotatoria</taxon>
        <taxon>Bdelloidea</taxon>
        <taxon>Adinetida</taxon>
        <taxon>Adinetidae</taxon>
        <taxon>Adineta</taxon>
    </lineage>
</organism>
<dbReference type="PANTHER" id="PTHR21013:SF10">
    <property type="entry name" value="ATP SYNTHASE MITOCHONDRIAL F1 COMPLEX ASSEMBLY FACTOR 2"/>
    <property type="match status" value="1"/>
</dbReference>
<dbReference type="GO" id="GO:0005739">
    <property type="term" value="C:mitochondrion"/>
    <property type="evidence" value="ECO:0007669"/>
    <property type="project" value="UniProtKB-SubCell"/>
</dbReference>
<evidence type="ECO:0000256" key="2">
    <source>
        <dbReference type="ARBA" id="ARBA00008231"/>
    </source>
</evidence>
<evidence type="ECO:0000313" key="7">
    <source>
        <dbReference type="EMBL" id="CAF3832008.1"/>
    </source>
</evidence>
<name>A0A814X6I7_9BILA</name>
<dbReference type="Gene3D" id="1.10.3580.10">
    <property type="entry name" value="ATP12 ATPase"/>
    <property type="match status" value="1"/>
</dbReference>
<dbReference type="EMBL" id="CAJOBB010001257">
    <property type="protein sequence ID" value="CAF3832008.1"/>
    <property type="molecule type" value="Genomic_DNA"/>
</dbReference>
<dbReference type="Pfam" id="PF07542">
    <property type="entry name" value="ATP12"/>
    <property type="match status" value="1"/>
</dbReference>
<keyword evidence="3" id="KW-0809">Transit peptide</keyword>
<keyword evidence="5" id="KW-0143">Chaperone</keyword>
<comment type="similarity">
    <text evidence="2">Belongs to the ATP12 family.</text>
</comment>
<dbReference type="Proteomes" id="UP000663868">
    <property type="component" value="Unassembled WGS sequence"/>
</dbReference>
<comment type="caution">
    <text evidence="6">The sequence shown here is derived from an EMBL/GenBank/DDBJ whole genome shotgun (WGS) entry which is preliminary data.</text>
</comment>
<dbReference type="AlphaFoldDB" id="A0A814X6I7"/>
<evidence type="ECO:0000313" key="8">
    <source>
        <dbReference type="Proteomes" id="UP000663860"/>
    </source>
</evidence>
<evidence type="ECO:0000256" key="3">
    <source>
        <dbReference type="ARBA" id="ARBA00022946"/>
    </source>
</evidence>
<comment type="subcellular location">
    <subcellularLocation>
        <location evidence="1">Mitochondrion</location>
    </subcellularLocation>
</comment>
<keyword evidence="4" id="KW-0496">Mitochondrion</keyword>
<dbReference type="InterPro" id="IPR042272">
    <property type="entry name" value="ATP12_ATP_synth-F1-assembly_N"/>
</dbReference>
<gene>
    <name evidence="6" type="ORF">IZO911_LOCUS28963</name>
    <name evidence="7" type="ORF">KXQ929_LOCUS18920</name>
</gene>
<dbReference type="GO" id="GO:0033615">
    <property type="term" value="P:mitochondrial proton-transporting ATP synthase complex assembly"/>
    <property type="evidence" value="ECO:0007669"/>
    <property type="project" value="TreeGrafter"/>
</dbReference>
<accession>A0A814X6I7</accession>
<sequence>MNRFFLLRSTPSIIRFCTRTNKTNFGLTNRERKRFYKQVSIAESSQSPTKYEILLDQRKLKTPLGTLITIENELLALALAQEWHQQYENIDLSSMHLNALLNTTIDNPLKITKTQLVDKIMYFLDWDTVLFRSDHPPEFQQLQTESWDPMLSFINEQFQTNFESTYYLDVEDLVKKNDRDIIQKYLTSFDQPSLTIFLFIAEQLKSILLTICLIKQFRTVENISTLSRLETEFQISRWSNVPYYHDYEIVDIRSKISAAYLIFYCLNNNITRTVLSKETI</sequence>